<evidence type="ECO:0000313" key="1">
    <source>
        <dbReference type="EMBL" id="KPV45694.1"/>
    </source>
</evidence>
<reference evidence="1 2" key="1">
    <citation type="submission" date="2015-09" db="EMBL/GenBank/DDBJ databases">
        <title>Draft genome sequence of Alicyclobacillus ferrooxydans DSM 22381.</title>
        <authorList>
            <person name="Hemp J."/>
        </authorList>
    </citation>
    <scope>NUCLEOTIDE SEQUENCE [LARGE SCALE GENOMIC DNA]</scope>
    <source>
        <strain evidence="1 2">TC-34</strain>
    </source>
</reference>
<evidence type="ECO:0008006" key="3">
    <source>
        <dbReference type="Google" id="ProtNLM"/>
    </source>
</evidence>
<name>A0A0P9CK73_9BACL</name>
<sequence>MNLRIVQRITNTPKRKSLYHFTRVDNLASIAASGALYASDVIQTNPNGERRPRTEIHEIDDHQVILNAHLQISPDIMDADTSVGQFRAFLDEHVFLWPTLRLYQQMLQMYTRREPGEQFAVLQLGCLYSHDQSLRPSSPFQI</sequence>
<gene>
    <name evidence="1" type="ORF">AN477_01970</name>
</gene>
<organism evidence="1 2">
    <name type="scientific">Alicyclobacillus ferrooxydans</name>
    <dbReference type="NCBI Taxonomy" id="471514"/>
    <lineage>
        <taxon>Bacteria</taxon>
        <taxon>Bacillati</taxon>
        <taxon>Bacillota</taxon>
        <taxon>Bacilli</taxon>
        <taxon>Bacillales</taxon>
        <taxon>Alicyclobacillaceae</taxon>
        <taxon>Alicyclobacillus</taxon>
    </lineage>
</organism>
<dbReference type="Proteomes" id="UP000050482">
    <property type="component" value="Unassembled WGS sequence"/>
</dbReference>
<proteinExistence type="predicted"/>
<dbReference type="AlphaFoldDB" id="A0A0P9CK73"/>
<dbReference type="OrthoDB" id="2610977at2"/>
<comment type="caution">
    <text evidence="1">The sequence shown here is derived from an EMBL/GenBank/DDBJ whole genome shotgun (WGS) entry which is preliminary data.</text>
</comment>
<dbReference type="Pfam" id="PF22531">
    <property type="entry name" value="DUF7002"/>
    <property type="match status" value="1"/>
</dbReference>
<dbReference type="InterPro" id="IPR054271">
    <property type="entry name" value="DUF7002"/>
</dbReference>
<accession>A0A0P9CK73</accession>
<keyword evidence="2" id="KW-1185">Reference proteome</keyword>
<evidence type="ECO:0000313" key="2">
    <source>
        <dbReference type="Proteomes" id="UP000050482"/>
    </source>
</evidence>
<dbReference type="RefSeq" id="WP_054967490.1">
    <property type="nucleotide sequence ID" value="NZ_LJCO01000008.1"/>
</dbReference>
<dbReference type="PATRIC" id="fig|471514.4.peg.403"/>
<protein>
    <recommendedName>
        <fullName evidence="3">DarT domain-containing protein</fullName>
    </recommendedName>
</protein>
<dbReference type="EMBL" id="LJCO01000008">
    <property type="protein sequence ID" value="KPV45694.1"/>
    <property type="molecule type" value="Genomic_DNA"/>
</dbReference>